<dbReference type="RefSeq" id="WP_180947808.1">
    <property type="nucleotide sequence ID" value="NZ_JASOGN010000073.1"/>
</dbReference>
<evidence type="ECO:0000313" key="3">
    <source>
        <dbReference type="Proteomes" id="UP001230300"/>
    </source>
</evidence>
<dbReference type="AlphaFoldDB" id="A0AAW6XNI2"/>
<comment type="caution">
    <text evidence="2">The sequence shown here is derived from an EMBL/GenBank/DDBJ whole genome shotgun (WGS) entry which is preliminary data.</text>
</comment>
<evidence type="ECO:0000313" key="2">
    <source>
        <dbReference type="EMBL" id="MDK6503563.1"/>
    </source>
</evidence>
<organism evidence="2 3">
    <name type="scientific">Lactobacillus crispatus</name>
    <dbReference type="NCBI Taxonomy" id="47770"/>
    <lineage>
        <taxon>Bacteria</taxon>
        <taxon>Bacillati</taxon>
        <taxon>Bacillota</taxon>
        <taxon>Bacilli</taxon>
        <taxon>Lactobacillales</taxon>
        <taxon>Lactobacillaceae</taxon>
        <taxon>Lactobacillus</taxon>
    </lineage>
</organism>
<name>A0AAW6XNI2_9LACO</name>
<dbReference type="Proteomes" id="UP001230300">
    <property type="component" value="Unassembled WGS sequence"/>
</dbReference>
<protein>
    <submittedName>
        <fullName evidence="2">Uncharacterized protein</fullName>
    </submittedName>
</protein>
<proteinExistence type="predicted"/>
<accession>A0AAW6XNI2</accession>
<sequence length="45" mass="5242">MNNISRHKADRFDKNFVTWMLVTQVVLVVICLYLLSVGFFITLPV</sequence>
<reference evidence="2" key="1">
    <citation type="submission" date="2023-05" db="EMBL/GenBank/DDBJ databases">
        <title>Cataloging the Phylogenetic Diversity of Human Bladder Bacteria.</title>
        <authorList>
            <person name="Du J."/>
        </authorList>
    </citation>
    <scope>NUCLEOTIDE SEQUENCE</scope>
    <source>
        <strain evidence="2">UMB9226</strain>
    </source>
</reference>
<keyword evidence="1" id="KW-0812">Transmembrane</keyword>
<evidence type="ECO:0000256" key="1">
    <source>
        <dbReference type="SAM" id="Phobius"/>
    </source>
</evidence>
<feature type="transmembrane region" description="Helical" evidence="1">
    <location>
        <begin position="21"/>
        <end position="43"/>
    </location>
</feature>
<gene>
    <name evidence="2" type="ORF">QP235_10395</name>
</gene>
<keyword evidence="1" id="KW-1133">Transmembrane helix</keyword>
<keyword evidence="1" id="KW-0472">Membrane</keyword>
<dbReference type="EMBL" id="JASOGN010000073">
    <property type="protein sequence ID" value="MDK6503563.1"/>
    <property type="molecule type" value="Genomic_DNA"/>
</dbReference>